<dbReference type="GO" id="GO:0003676">
    <property type="term" value="F:nucleic acid binding"/>
    <property type="evidence" value="ECO:0007669"/>
    <property type="project" value="InterPro"/>
</dbReference>
<dbReference type="CDD" id="cd06222">
    <property type="entry name" value="RNase_H_like"/>
    <property type="match status" value="1"/>
</dbReference>
<reference evidence="3" key="2">
    <citation type="submission" date="2025-08" db="UniProtKB">
        <authorList>
            <consortium name="RefSeq"/>
        </authorList>
    </citation>
    <scope>IDENTIFICATION</scope>
    <source>
        <tissue evidence="3">Whole plant</tissue>
    </source>
</reference>
<reference evidence="2" key="1">
    <citation type="journal article" date="2016" name="Nat. Genet.">
        <title>The genome sequences of Arachis duranensis and Arachis ipaensis, the diploid ancestors of cultivated peanut.</title>
        <authorList>
            <person name="Bertioli D.J."/>
            <person name="Cannon S.B."/>
            <person name="Froenicke L."/>
            <person name="Huang G."/>
            <person name="Farmer A.D."/>
            <person name="Cannon E.K."/>
            <person name="Liu X."/>
            <person name="Gao D."/>
            <person name="Clevenger J."/>
            <person name="Dash S."/>
            <person name="Ren L."/>
            <person name="Moretzsohn M.C."/>
            <person name="Shirasawa K."/>
            <person name="Huang W."/>
            <person name="Vidigal B."/>
            <person name="Abernathy B."/>
            <person name="Chu Y."/>
            <person name="Niederhuth C.E."/>
            <person name="Umale P."/>
            <person name="Araujo A.C."/>
            <person name="Kozik A."/>
            <person name="Kim K.D."/>
            <person name="Burow M.D."/>
            <person name="Varshney R.K."/>
            <person name="Wang X."/>
            <person name="Zhang X."/>
            <person name="Barkley N."/>
            <person name="Guimaraes P.M."/>
            <person name="Isobe S."/>
            <person name="Guo B."/>
            <person name="Liao B."/>
            <person name="Stalker H.T."/>
            <person name="Schmitz R.J."/>
            <person name="Scheffler B.E."/>
            <person name="Leal-Bertioli S.C."/>
            <person name="Xun X."/>
            <person name="Jackson S.A."/>
            <person name="Michelmore R."/>
            <person name="Ozias-Akins P."/>
        </authorList>
    </citation>
    <scope>NUCLEOTIDE SEQUENCE [LARGE SCALE GENOMIC DNA]</scope>
    <source>
        <strain evidence="2">cv. V14167</strain>
    </source>
</reference>
<accession>A0A6P5N5C0</accession>
<dbReference type="Pfam" id="PF13456">
    <property type="entry name" value="RVT_3"/>
    <property type="match status" value="1"/>
</dbReference>
<organism evidence="2 3">
    <name type="scientific">Arachis duranensis</name>
    <name type="common">Wild peanut</name>
    <dbReference type="NCBI Taxonomy" id="130453"/>
    <lineage>
        <taxon>Eukaryota</taxon>
        <taxon>Viridiplantae</taxon>
        <taxon>Streptophyta</taxon>
        <taxon>Embryophyta</taxon>
        <taxon>Tracheophyta</taxon>
        <taxon>Spermatophyta</taxon>
        <taxon>Magnoliopsida</taxon>
        <taxon>eudicotyledons</taxon>
        <taxon>Gunneridae</taxon>
        <taxon>Pentapetalae</taxon>
        <taxon>rosids</taxon>
        <taxon>fabids</taxon>
        <taxon>Fabales</taxon>
        <taxon>Fabaceae</taxon>
        <taxon>Papilionoideae</taxon>
        <taxon>50 kb inversion clade</taxon>
        <taxon>dalbergioids sensu lato</taxon>
        <taxon>Dalbergieae</taxon>
        <taxon>Pterocarpus clade</taxon>
        <taxon>Arachis</taxon>
    </lineage>
</organism>
<dbReference type="SUPFAM" id="SSF53098">
    <property type="entry name" value="Ribonuclease H-like"/>
    <property type="match status" value="1"/>
</dbReference>
<dbReference type="InterPro" id="IPR052929">
    <property type="entry name" value="RNase_H-like_EbsB-rel"/>
</dbReference>
<dbReference type="InterPro" id="IPR036397">
    <property type="entry name" value="RNaseH_sf"/>
</dbReference>
<dbReference type="Proteomes" id="UP000515211">
    <property type="component" value="Chromosome 2"/>
</dbReference>
<dbReference type="Gene3D" id="3.30.420.10">
    <property type="entry name" value="Ribonuclease H-like superfamily/Ribonuclease H"/>
    <property type="match status" value="1"/>
</dbReference>
<dbReference type="PANTHER" id="PTHR47074">
    <property type="entry name" value="BNAC02G40300D PROTEIN"/>
    <property type="match status" value="1"/>
</dbReference>
<evidence type="ECO:0000259" key="1">
    <source>
        <dbReference type="Pfam" id="PF13456"/>
    </source>
</evidence>
<proteinExistence type="predicted"/>
<dbReference type="InterPro" id="IPR044730">
    <property type="entry name" value="RNase_H-like_dom_plant"/>
</dbReference>
<dbReference type="AlphaFoldDB" id="A0A6P5N5C0"/>
<feature type="domain" description="RNase H type-1" evidence="1">
    <location>
        <begin position="20"/>
        <end position="140"/>
    </location>
</feature>
<evidence type="ECO:0000313" key="3">
    <source>
        <dbReference type="RefSeq" id="XP_020991995.1"/>
    </source>
</evidence>
<gene>
    <name evidence="3" type="primary">LOC110278144</name>
</gene>
<evidence type="ECO:0000313" key="2">
    <source>
        <dbReference type="Proteomes" id="UP000515211"/>
    </source>
</evidence>
<dbReference type="KEGG" id="adu:110278144"/>
<name>A0A6P5N5C0_ARADU</name>
<protein>
    <submittedName>
        <fullName evidence="3">Uncharacterized protein LOC110278144</fullName>
    </submittedName>
</protein>
<dbReference type="InterPro" id="IPR002156">
    <property type="entry name" value="RNaseH_domain"/>
</dbReference>
<dbReference type="RefSeq" id="XP_020991995.1">
    <property type="nucleotide sequence ID" value="XM_021136336.1"/>
</dbReference>
<dbReference type="GO" id="GO:0004523">
    <property type="term" value="F:RNA-DNA hybrid ribonuclease activity"/>
    <property type="evidence" value="ECO:0007669"/>
    <property type="project" value="InterPro"/>
</dbReference>
<sequence length="140" mass="15389">MTTQMKHNWEPPTTTLIKINVDAAISNGNNGGVEAVIRNGMGHILTAAIWPTTQPLEAHETEALAIYLGMKLAKECCFMEIVVESDCIEVVNALKHGRPNPTCFRAFVVDALSLICNFRLMAFTHVKQSGNKVAHELAKE</sequence>
<dbReference type="PANTHER" id="PTHR47074:SF21">
    <property type="entry name" value="RNASE H TYPE-1 DOMAIN-CONTAINING PROTEIN"/>
    <property type="match status" value="1"/>
</dbReference>
<keyword evidence="2" id="KW-1185">Reference proteome</keyword>
<dbReference type="InterPro" id="IPR012337">
    <property type="entry name" value="RNaseH-like_sf"/>
</dbReference>
<dbReference type="GeneID" id="110278144"/>